<protein>
    <submittedName>
        <fullName evidence="1">Uncharacterized protein</fullName>
    </submittedName>
</protein>
<gene>
    <name evidence="1" type="ORF">ANN_09899</name>
</gene>
<organism evidence="1 2">
    <name type="scientific">Periplaneta americana</name>
    <name type="common">American cockroach</name>
    <name type="synonym">Blatta americana</name>
    <dbReference type="NCBI Taxonomy" id="6978"/>
    <lineage>
        <taxon>Eukaryota</taxon>
        <taxon>Metazoa</taxon>
        <taxon>Ecdysozoa</taxon>
        <taxon>Arthropoda</taxon>
        <taxon>Hexapoda</taxon>
        <taxon>Insecta</taxon>
        <taxon>Pterygota</taxon>
        <taxon>Neoptera</taxon>
        <taxon>Polyneoptera</taxon>
        <taxon>Dictyoptera</taxon>
        <taxon>Blattodea</taxon>
        <taxon>Blattoidea</taxon>
        <taxon>Blattidae</taxon>
        <taxon>Blattinae</taxon>
        <taxon>Periplaneta</taxon>
    </lineage>
</organism>
<name>A0ABQ8TQ81_PERAM</name>
<sequence>MRNLVYATPIESEDALVARIFAAAGEINDNPEVFHSARQSMSRRCNLCTQLNGVTVPKSFNSKLDRVVERNQFGIVVEKSLRGVDVLEYLKNCRGGGLYTVDIVPVEVREDAQPVSNVDFVCDW</sequence>
<reference evidence="1 2" key="1">
    <citation type="journal article" date="2022" name="Allergy">
        <title>Genome assembly and annotation of Periplaneta americana reveal a comprehensive cockroach allergen profile.</title>
        <authorList>
            <person name="Wang L."/>
            <person name="Xiong Q."/>
            <person name="Saelim N."/>
            <person name="Wang L."/>
            <person name="Nong W."/>
            <person name="Wan A.T."/>
            <person name="Shi M."/>
            <person name="Liu X."/>
            <person name="Cao Q."/>
            <person name="Hui J.H.L."/>
            <person name="Sookrung N."/>
            <person name="Leung T.F."/>
            <person name="Tungtrongchitr A."/>
            <person name="Tsui S.K.W."/>
        </authorList>
    </citation>
    <scope>NUCLEOTIDE SEQUENCE [LARGE SCALE GENOMIC DNA]</scope>
    <source>
        <strain evidence="1">PWHHKU_190912</strain>
    </source>
</reference>
<dbReference type="EMBL" id="JAJSOF020000005">
    <property type="protein sequence ID" value="KAJ4447890.1"/>
    <property type="molecule type" value="Genomic_DNA"/>
</dbReference>
<accession>A0ABQ8TQ81</accession>
<dbReference type="Proteomes" id="UP001148838">
    <property type="component" value="Unassembled WGS sequence"/>
</dbReference>
<evidence type="ECO:0000313" key="1">
    <source>
        <dbReference type="EMBL" id="KAJ4447890.1"/>
    </source>
</evidence>
<keyword evidence="2" id="KW-1185">Reference proteome</keyword>
<evidence type="ECO:0000313" key="2">
    <source>
        <dbReference type="Proteomes" id="UP001148838"/>
    </source>
</evidence>
<comment type="caution">
    <text evidence="1">The sequence shown here is derived from an EMBL/GenBank/DDBJ whole genome shotgun (WGS) entry which is preliminary data.</text>
</comment>
<proteinExistence type="predicted"/>